<evidence type="ECO:0000313" key="8">
    <source>
        <dbReference type="Proteomes" id="UP000475214"/>
    </source>
</evidence>
<evidence type="ECO:0000259" key="6">
    <source>
        <dbReference type="Pfam" id="PF07291"/>
    </source>
</evidence>
<feature type="transmembrane region" description="Helical" evidence="5">
    <location>
        <begin position="9"/>
        <end position="30"/>
    </location>
</feature>
<sequence length="169" mass="17613">MLLGTEGRMAVGVAVATATRLLLAGVWLYAGLSKVGDVRASVRAVKAYQAMPNALAEPVGAALPMVEITLGVLLLAGLAVRATAVVSVLLFAVFVVGIGWAWARGLRIDCGCFGGGGELGPGESPRYGVEIARDVALMLAAAVLARWPRTWFALDSVFARDVAFDEKGR</sequence>
<gene>
    <name evidence="7" type="ORF">G1H10_10630</name>
</gene>
<comment type="subcellular location">
    <subcellularLocation>
        <location evidence="1">Membrane</location>
        <topology evidence="1">Multi-pass membrane protein</topology>
    </subcellularLocation>
</comment>
<dbReference type="Pfam" id="PF07291">
    <property type="entry name" value="MauE"/>
    <property type="match status" value="1"/>
</dbReference>
<keyword evidence="3 5" id="KW-1133">Transmembrane helix</keyword>
<evidence type="ECO:0000313" key="7">
    <source>
        <dbReference type="EMBL" id="NEE00623.1"/>
    </source>
</evidence>
<evidence type="ECO:0000256" key="3">
    <source>
        <dbReference type="ARBA" id="ARBA00022989"/>
    </source>
</evidence>
<organism evidence="7 8">
    <name type="scientific">Phytoactinopolyspora halotolerans</name>
    <dbReference type="NCBI Taxonomy" id="1981512"/>
    <lineage>
        <taxon>Bacteria</taxon>
        <taxon>Bacillati</taxon>
        <taxon>Actinomycetota</taxon>
        <taxon>Actinomycetes</taxon>
        <taxon>Jiangellales</taxon>
        <taxon>Jiangellaceae</taxon>
        <taxon>Phytoactinopolyspora</taxon>
    </lineage>
</organism>
<dbReference type="InterPro" id="IPR009908">
    <property type="entry name" value="Methylamine_util_MauE"/>
</dbReference>
<feature type="domain" description="Methylamine utilisation protein MauE" evidence="6">
    <location>
        <begin position="15"/>
        <end position="144"/>
    </location>
</feature>
<comment type="caution">
    <text evidence="7">The sequence shown here is derived from an EMBL/GenBank/DDBJ whole genome shotgun (WGS) entry which is preliminary data.</text>
</comment>
<name>A0A6L9S6M7_9ACTN</name>
<dbReference type="RefSeq" id="WP_163737114.1">
    <property type="nucleotide sequence ID" value="NZ_JAAGOA010000006.1"/>
</dbReference>
<feature type="transmembrane region" description="Helical" evidence="5">
    <location>
        <begin position="61"/>
        <end position="80"/>
    </location>
</feature>
<keyword evidence="2 5" id="KW-0812">Transmembrane</keyword>
<dbReference type="Proteomes" id="UP000475214">
    <property type="component" value="Unassembled WGS sequence"/>
</dbReference>
<protein>
    <submittedName>
        <fullName evidence="7">DoxX family membrane protein</fullName>
    </submittedName>
</protein>
<evidence type="ECO:0000256" key="5">
    <source>
        <dbReference type="SAM" id="Phobius"/>
    </source>
</evidence>
<proteinExistence type="predicted"/>
<dbReference type="UniPathway" id="UPA00895"/>
<evidence type="ECO:0000256" key="1">
    <source>
        <dbReference type="ARBA" id="ARBA00004141"/>
    </source>
</evidence>
<keyword evidence="4 5" id="KW-0472">Membrane</keyword>
<feature type="transmembrane region" description="Helical" evidence="5">
    <location>
        <begin position="85"/>
        <end position="103"/>
    </location>
</feature>
<keyword evidence="8" id="KW-1185">Reference proteome</keyword>
<accession>A0A6L9S6M7</accession>
<reference evidence="7 8" key="1">
    <citation type="submission" date="2020-02" db="EMBL/GenBank/DDBJ databases">
        <authorList>
            <person name="Li X.-J."/>
            <person name="Han X.-M."/>
        </authorList>
    </citation>
    <scope>NUCLEOTIDE SEQUENCE [LARGE SCALE GENOMIC DNA]</scope>
    <source>
        <strain evidence="7 8">CCTCC AB 2017055</strain>
    </source>
</reference>
<dbReference type="AlphaFoldDB" id="A0A6L9S6M7"/>
<dbReference type="GO" id="GO:0016020">
    <property type="term" value="C:membrane"/>
    <property type="evidence" value="ECO:0007669"/>
    <property type="project" value="UniProtKB-SubCell"/>
</dbReference>
<dbReference type="GO" id="GO:0030416">
    <property type="term" value="P:methylamine metabolic process"/>
    <property type="evidence" value="ECO:0007669"/>
    <property type="project" value="InterPro"/>
</dbReference>
<evidence type="ECO:0000256" key="2">
    <source>
        <dbReference type="ARBA" id="ARBA00022692"/>
    </source>
</evidence>
<evidence type="ECO:0000256" key="4">
    <source>
        <dbReference type="ARBA" id="ARBA00023136"/>
    </source>
</evidence>
<dbReference type="EMBL" id="JAAGOA010000006">
    <property type="protein sequence ID" value="NEE00623.1"/>
    <property type="molecule type" value="Genomic_DNA"/>
</dbReference>